<accession>A0A399QZY2</accession>
<dbReference type="RefSeq" id="WP_119379657.1">
    <property type="nucleotide sequence ID" value="NZ_QWGB01000005.1"/>
</dbReference>
<evidence type="ECO:0000313" key="1">
    <source>
        <dbReference type="EMBL" id="RIJ24468.1"/>
    </source>
</evidence>
<evidence type="ECO:0000313" key="2">
    <source>
        <dbReference type="Proteomes" id="UP000265431"/>
    </source>
</evidence>
<dbReference type="Proteomes" id="UP000265431">
    <property type="component" value="Unassembled WGS sequence"/>
</dbReference>
<gene>
    <name evidence="1" type="ORF">D1224_09605</name>
</gene>
<organism evidence="1 2">
    <name type="scientific">Henriciella barbarensis</name>
    <dbReference type="NCBI Taxonomy" id="86342"/>
    <lineage>
        <taxon>Bacteria</taxon>
        <taxon>Pseudomonadati</taxon>
        <taxon>Pseudomonadota</taxon>
        <taxon>Alphaproteobacteria</taxon>
        <taxon>Hyphomonadales</taxon>
        <taxon>Hyphomonadaceae</taxon>
        <taxon>Henriciella</taxon>
    </lineage>
</organism>
<protein>
    <submittedName>
        <fullName evidence="1">Uncharacterized protein</fullName>
    </submittedName>
</protein>
<keyword evidence="2" id="KW-1185">Reference proteome</keyword>
<dbReference type="AlphaFoldDB" id="A0A399QZY2"/>
<comment type="caution">
    <text evidence="1">The sequence shown here is derived from an EMBL/GenBank/DDBJ whole genome shotgun (WGS) entry which is preliminary data.</text>
</comment>
<name>A0A399QZY2_9PROT</name>
<dbReference type="EMBL" id="QWGB01000005">
    <property type="protein sequence ID" value="RIJ24468.1"/>
    <property type="molecule type" value="Genomic_DNA"/>
</dbReference>
<reference evidence="1 2" key="1">
    <citation type="submission" date="2018-08" db="EMBL/GenBank/DDBJ databases">
        <title>Henriciella mobilis sp. nov., isolated from seawater.</title>
        <authorList>
            <person name="Cheng H."/>
            <person name="Wu Y.-H."/>
            <person name="Xu X.-W."/>
            <person name="Guo L.-L."/>
        </authorList>
    </citation>
    <scope>NUCLEOTIDE SEQUENCE [LARGE SCALE GENOMIC DNA]</scope>
    <source>
        <strain evidence="1 2">CCUG66934</strain>
    </source>
</reference>
<dbReference type="OrthoDB" id="9802228at2"/>
<proteinExistence type="predicted"/>
<sequence length="194" mass="21539">MLQAYTTSNSLLTRHLGSTNWSDITVSEQDELIKTFFKDQTSFETCVMGLDWKGDQNVGFVQVIELVRKILRKADAICEGGTFSDDGFGISDDDLLVVQVLINTQLGRRLAKALGIETTGASYDISDEELEHLATDLIEVEALCEDLMEFGCYDGAIEQVLNHLYPVYSSEMASFPSKQIQHLWKGAGSSSHFV</sequence>